<dbReference type="PANTHER" id="PTHR19919">
    <property type="entry name" value="WD REPEAT CONTAINING PROTEIN"/>
    <property type="match status" value="1"/>
</dbReference>
<sequence length="500" mass="54559">MDYRSSKRSSISFGSYQRQLNPLEGVGGFYQRQQQQQQQQQQQVGNLGGLGSLGLGGSSNYTLDKLKTVTACQYECSAPLFSVAWNYNDQVALGTYKEDSYNRIEIINASSDYSTWECAHVANVVYPVSRIQWMPQNNARLATCSDSLRIWSLDGSLQEQINLSLYKYGKHPSSASQKDTATLGQLPPVTSFHWSPISPNLLLSCSIDTTCTVWDLSNSTNYIKTQLIAHDSEVFDVKFLAQSTQLFASCGGDGSVRVFDLRSLAHSTIVYEHGSEQSRAPSANNKNTTLRVSSNANAANNNNNNTNSNANANHNANHTNTNTNNNATNNNNNANNNDTSTSGEPDDTLTSSQLDQTDMDQGSCALVRLEPNPFDPNVIVTVPQDSNAIIVLDMRYPGTPLLTLEGHIGPVNQVQWHPKRPGVLASCGDDCQVLYWDINSLLGQSATSSTRWANSNVVHSVDTPQMAYTTETEANNIVFNAQGSHVGVVHGKTFTAVGLP</sequence>
<dbReference type="SMART" id="SM00320">
    <property type="entry name" value="WD40"/>
    <property type="match status" value="4"/>
</dbReference>
<feature type="region of interest" description="Disordered" evidence="4">
    <location>
        <begin position="295"/>
        <end position="355"/>
    </location>
</feature>
<accession>A0ABX6EY52</accession>
<proteinExistence type="predicted"/>
<dbReference type="SUPFAM" id="SSF50978">
    <property type="entry name" value="WD40 repeat-like"/>
    <property type="match status" value="1"/>
</dbReference>
<feature type="compositionally biased region" description="Polar residues" evidence="4">
    <location>
        <begin position="338"/>
        <end position="355"/>
    </location>
</feature>
<feature type="compositionally biased region" description="Low complexity" evidence="4">
    <location>
        <begin position="295"/>
        <end position="337"/>
    </location>
</feature>
<keyword evidence="1 3" id="KW-0853">WD repeat</keyword>
<feature type="repeat" description="WD" evidence="3">
    <location>
        <begin position="227"/>
        <end position="263"/>
    </location>
</feature>
<evidence type="ECO:0000256" key="1">
    <source>
        <dbReference type="ARBA" id="ARBA00022574"/>
    </source>
</evidence>
<dbReference type="InterPro" id="IPR015943">
    <property type="entry name" value="WD40/YVTN_repeat-like_dom_sf"/>
</dbReference>
<dbReference type="InterPro" id="IPR045159">
    <property type="entry name" value="DCAF7-like"/>
</dbReference>
<dbReference type="EMBL" id="CP015058">
    <property type="protein sequence ID" value="QGN16707.1"/>
    <property type="molecule type" value="Genomic_DNA"/>
</dbReference>
<dbReference type="InterPro" id="IPR019775">
    <property type="entry name" value="WD40_repeat_CS"/>
</dbReference>
<feature type="repeat" description="WD" evidence="3">
    <location>
        <begin position="404"/>
        <end position="440"/>
    </location>
</feature>
<dbReference type="InterPro" id="IPR036322">
    <property type="entry name" value="WD40_repeat_dom_sf"/>
</dbReference>
<evidence type="ECO:0000256" key="4">
    <source>
        <dbReference type="SAM" id="MobiDB-lite"/>
    </source>
</evidence>
<gene>
    <name evidence="5" type="ORF">FIM1_3427</name>
</gene>
<evidence type="ECO:0000313" key="6">
    <source>
        <dbReference type="Proteomes" id="UP000422736"/>
    </source>
</evidence>
<dbReference type="Gene3D" id="2.130.10.10">
    <property type="entry name" value="YVTN repeat-like/Quinoprotein amine dehydrogenase"/>
    <property type="match status" value="2"/>
</dbReference>
<dbReference type="PROSITE" id="PS50294">
    <property type="entry name" value="WD_REPEATS_REGION"/>
    <property type="match status" value="1"/>
</dbReference>
<keyword evidence="6" id="KW-1185">Reference proteome</keyword>
<keyword evidence="2" id="KW-0677">Repeat</keyword>
<name>A0ABX6EY52_KLUMA</name>
<dbReference type="Pfam" id="PF00400">
    <property type="entry name" value="WD40"/>
    <property type="match status" value="3"/>
</dbReference>
<dbReference type="PROSITE" id="PS00678">
    <property type="entry name" value="WD_REPEATS_1"/>
    <property type="match status" value="1"/>
</dbReference>
<organism evidence="5 6">
    <name type="scientific">Kluyveromyces marxianus</name>
    <name type="common">Yeast</name>
    <name type="synonym">Candida kefyr</name>
    <dbReference type="NCBI Taxonomy" id="4911"/>
    <lineage>
        <taxon>Eukaryota</taxon>
        <taxon>Fungi</taxon>
        <taxon>Dikarya</taxon>
        <taxon>Ascomycota</taxon>
        <taxon>Saccharomycotina</taxon>
        <taxon>Saccharomycetes</taxon>
        <taxon>Saccharomycetales</taxon>
        <taxon>Saccharomycetaceae</taxon>
        <taxon>Kluyveromyces</taxon>
    </lineage>
</organism>
<evidence type="ECO:0000256" key="2">
    <source>
        <dbReference type="ARBA" id="ARBA00022737"/>
    </source>
</evidence>
<evidence type="ECO:0000313" key="5">
    <source>
        <dbReference type="EMBL" id="QGN16707.1"/>
    </source>
</evidence>
<dbReference type="InterPro" id="IPR001680">
    <property type="entry name" value="WD40_rpt"/>
</dbReference>
<reference evidence="5 6" key="2">
    <citation type="submission" date="2019-11" db="EMBL/GenBank/DDBJ databases">
        <authorList>
            <person name="Lu H."/>
        </authorList>
    </citation>
    <scope>NUCLEOTIDE SEQUENCE [LARGE SCALE GENOMIC DNA]</scope>
    <source>
        <strain evidence="5 6">FIM1</strain>
    </source>
</reference>
<protein>
    <submittedName>
        <fullName evidence="5">WD repeat-containing protein YPL247C</fullName>
    </submittedName>
</protein>
<evidence type="ECO:0000256" key="3">
    <source>
        <dbReference type="PROSITE-ProRule" id="PRU00221"/>
    </source>
</evidence>
<dbReference type="Proteomes" id="UP000422736">
    <property type="component" value="Chromosome 5"/>
</dbReference>
<reference evidence="5 6" key="1">
    <citation type="submission" date="2016-03" db="EMBL/GenBank/DDBJ databases">
        <title>How can Kluyveromyces marxianus grow so fast - potential evolutionary course in Saccharomyces Complex revealed by comparative genomics.</title>
        <authorList>
            <person name="Mo W."/>
            <person name="Lu W."/>
            <person name="Yang X."/>
            <person name="Qi J."/>
            <person name="Lv H."/>
        </authorList>
    </citation>
    <scope>NUCLEOTIDE SEQUENCE [LARGE SCALE GENOMIC DNA]</scope>
    <source>
        <strain evidence="5 6">FIM1</strain>
    </source>
</reference>
<dbReference type="PROSITE" id="PS50082">
    <property type="entry name" value="WD_REPEATS_2"/>
    <property type="match status" value="2"/>
</dbReference>